<dbReference type="Proteomes" id="UP000256952">
    <property type="component" value="Chromosome CBM2613_b"/>
</dbReference>
<name>A0A976AZT1_9BURK</name>
<comment type="caution">
    <text evidence="1">The sequence shown here is derived from an EMBL/GenBank/DDBJ whole genome shotgun (WGS) entry which is preliminary data.</text>
</comment>
<organism evidence="1 2">
    <name type="scientific">Cupriavidus taiwanensis</name>
    <dbReference type="NCBI Taxonomy" id="164546"/>
    <lineage>
        <taxon>Bacteria</taxon>
        <taxon>Pseudomonadati</taxon>
        <taxon>Pseudomonadota</taxon>
        <taxon>Betaproteobacteria</taxon>
        <taxon>Burkholderiales</taxon>
        <taxon>Burkholderiaceae</taxon>
        <taxon>Cupriavidus</taxon>
    </lineage>
</organism>
<dbReference type="EMBL" id="OFTH01000034">
    <property type="protein sequence ID" value="SOZ66570.1"/>
    <property type="molecule type" value="Genomic_DNA"/>
</dbReference>
<protein>
    <submittedName>
        <fullName evidence="1">Uncharacterized protein</fullName>
    </submittedName>
</protein>
<evidence type="ECO:0000313" key="2">
    <source>
        <dbReference type="Proteomes" id="UP000256952"/>
    </source>
</evidence>
<reference evidence="1 2" key="1">
    <citation type="submission" date="2018-01" db="EMBL/GenBank/DDBJ databases">
        <authorList>
            <person name="Clerissi C."/>
        </authorList>
    </citation>
    <scope>NUCLEOTIDE SEQUENCE [LARGE SCALE GENOMIC DNA]</scope>
    <source>
        <strain evidence="1">Cupriavidus taiwanensis STM 8556</strain>
    </source>
</reference>
<gene>
    <name evidence="1" type="ORF">CBM2613_B10350</name>
</gene>
<dbReference type="AlphaFoldDB" id="A0A976AZT1"/>
<proteinExistence type="predicted"/>
<sequence>MGHARARARVRDGARRGAHRTLLSAAASAGFRATTCVRPPTDNGGRLGNHRCIVHAFAVGSHGIQFDLCGRAPHGAALVVPAGRRGAGRRLCGDDRCAVLSGGHPRRRAGARLSCRAVFDRGAGGVSRLRHL</sequence>
<accession>A0A976AZT1</accession>
<evidence type="ECO:0000313" key="1">
    <source>
        <dbReference type="EMBL" id="SOZ66570.1"/>
    </source>
</evidence>